<keyword evidence="1 3" id="KW-0808">Transferase</keyword>
<dbReference type="GO" id="GO:0016747">
    <property type="term" value="F:acyltransferase activity, transferring groups other than amino-acyl groups"/>
    <property type="evidence" value="ECO:0007669"/>
    <property type="project" value="UniProtKB-ARBA"/>
</dbReference>
<evidence type="ECO:0000313" key="4">
    <source>
        <dbReference type="Proteomes" id="UP000327157"/>
    </source>
</evidence>
<protein>
    <submittedName>
        <fullName evidence="3">Phenolic glucoside malonyltransferase 2-like</fullName>
    </submittedName>
</protein>
<comment type="caution">
    <text evidence="3">The sequence shown here is derived from an EMBL/GenBank/DDBJ whole genome shotgun (WGS) entry which is preliminary data.</text>
</comment>
<reference evidence="3 4" key="1">
    <citation type="submission" date="2019-09" db="EMBL/GenBank/DDBJ databases">
        <authorList>
            <person name="Ou C."/>
        </authorList>
    </citation>
    <scope>NUCLEOTIDE SEQUENCE [LARGE SCALE GENOMIC DNA]</scope>
    <source>
        <strain evidence="3">S2</strain>
        <tissue evidence="3">Leaf</tissue>
    </source>
</reference>
<name>A0A5N5GFH5_9ROSA</name>
<dbReference type="PANTHER" id="PTHR31625">
    <property type="match status" value="1"/>
</dbReference>
<evidence type="ECO:0000256" key="2">
    <source>
        <dbReference type="ARBA" id="ARBA00023315"/>
    </source>
</evidence>
<dbReference type="OrthoDB" id="1862401at2759"/>
<keyword evidence="2" id="KW-0012">Acyltransferase</keyword>
<dbReference type="AlphaFoldDB" id="A0A5N5GFH5"/>
<dbReference type="EMBL" id="SMOL01000458">
    <property type="protein sequence ID" value="KAB2613793.1"/>
    <property type="molecule type" value="Genomic_DNA"/>
</dbReference>
<dbReference type="InterPro" id="IPR023213">
    <property type="entry name" value="CAT-like_dom_sf"/>
</dbReference>
<dbReference type="InterPro" id="IPR051504">
    <property type="entry name" value="Plant_metabolite_acyltrans"/>
</dbReference>
<keyword evidence="4" id="KW-1185">Reference proteome</keyword>
<evidence type="ECO:0000313" key="3">
    <source>
        <dbReference type="EMBL" id="KAB2613793.1"/>
    </source>
</evidence>
<gene>
    <name evidence="3" type="ORF">D8674_036109</name>
</gene>
<dbReference type="Proteomes" id="UP000327157">
    <property type="component" value="Chromosome 9"/>
</dbReference>
<accession>A0A5N5GFH5</accession>
<dbReference type="Pfam" id="PF02458">
    <property type="entry name" value="Transferase"/>
    <property type="match status" value="1"/>
</dbReference>
<evidence type="ECO:0000256" key="1">
    <source>
        <dbReference type="ARBA" id="ARBA00022679"/>
    </source>
</evidence>
<reference evidence="4" key="2">
    <citation type="submission" date="2019-10" db="EMBL/GenBank/DDBJ databases">
        <title>A de novo genome assembly of a pear dwarfing rootstock.</title>
        <authorList>
            <person name="Wang F."/>
            <person name="Wang J."/>
            <person name="Li S."/>
            <person name="Zhang Y."/>
            <person name="Fang M."/>
            <person name="Ma L."/>
            <person name="Zhao Y."/>
            <person name="Jiang S."/>
        </authorList>
    </citation>
    <scope>NUCLEOTIDE SEQUENCE [LARGE SCALE GENOMIC DNA]</scope>
</reference>
<proteinExistence type="predicted"/>
<reference evidence="3 4" key="3">
    <citation type="submission" date="2019-11" db="EMBL/GenBank/DDBJ databases">
        <title>A de novo genome assembly of a pear dwarfing rootstock.</title>
        <authorList>
            <person name="Wang F."/>
            <person name="Wang J."/>
            <person name="Li S."/>
            <person name="Zhang Y."/>
            <person name="Fang M."/>
            <person name="Ma L."/>
            <person name="Zhao Y."/>
            <person name="Jiang S."/>
        </authorList>
    </citation>
    <scope>NUCLEOTIDE SEQUENCE [LARGE SCALE GENOMIC DNA]</scope>
    <source>
        <strain evidence="3">S2</strain>
        <tissue evidence="3">Leaf</tissue>
    </source>
</reference>
<organism evidence="3 4">
    <name type="scientific">Pyrus ussuriensis x Pyrus communis</name>
    <dbReference type="NCBI Taxonomy" id="2448454"/>
    <lineage>
        <taxon>Eukaryota</taxon>
        <taxon>Viridiplantae</taxon>
        <taxon>Streptophyta</taxon>
        <taxon>Embryophyta</taxon>
        <taxon>Tracheophyta</taxon>
        <taxon>Spermatophyta</taxon>
        <taxon>Magnoliopsida</taxon>
        <taxon>eudicotyledons</taxon>
        <taxon>Gunneridae</taxon>
        <taxon>Pentapetalae</taxon>
        <taxon>rosids</taxon>
        <taxon>fabids</taxon>
        <taxon>Rosales</taxon>
        <taxon>Rosaceae</taxon>
        <taxon>Amygdaloideae</taxon>
        <taxon>Maleae</taxon>
        <taxon>Pyrus</taxon>
    </lineage>
</organism>
<dbReference type="Gene3D" id="3.30.559.10">
    <property type="entry name" value="Chloramphenicol acetyltransferase-like domain"/>
    <property type="match status" value="1"/>
</dbReference>
<sequence>MAVKVFQVCRVAPRPGSSTASAIQAQGEKLTYEADPTMSEAISQINHALPAQEYLYPPFHRLFFYDILPCSSPADTLLFFHSTIIPKLKTSLSITLQYFLPLTLFVFLKSWTHMCKHVHQSDDIFFLDQLKPFYDRRGVKDPFCLQLEDIYLNQFLNMDRRQNNRMMSDSTRGNFEFTSAKIQTLRKWVMTRTEETTWKQEEGHDRSVHLSTFCLTCAYSWVCLLKAEQEEVKGDIIPMSFSVNCRSRLPSFIPANYFGNCVMGCLALAERKGLLGEDGLVVAVNAITETIKVDDGIWMNGAGKFFNSLYPSDEQTSSSAGHQRLFTNAGSHRFDTSTEVVRINRIGTVTFADGNNGGGAVNVGLVLKKLQMEALLPFLLKFQVSFHLVS</sequence>